<keyword evidence="3" id="KW-0731">Sigma factor</keyword>
<dbReference type="RefSeq" id="WP_126445414.1">
    <property type="nucleotide sequence ID" value="NZ_CP034549.1"/>
</dbReference>
<dbReference type="EMBL" id="CP034549">
    <property type="protein sequence ID" value="AZQ43220.1"/>
    <property type="molecule type" value="Genomic_DNA"/>
</dbReference>
<proteinExistence type="inferred from homology"/>
<keyword evidence="2" id="KW-0805">Transcription regulation</keyword>
<dbReference type="Gene3D" id="1.10.1740.10">
    <property type="match status" value="1"/>
</dbReference>
<evidence type="ECO:0000256" key="4">
    <source>
        <dbReference type="ARBA" id="ARBA00023163"/>
    </source>
</evidence>
<dbReference type="CDD" id="cd06171">
    <property type="entry name" value="Sigma70_r4"/>
    <property type="match status" value="1"/>
</dbReference>
<gene>
    <name evidence="7" type="ORF">EJ995_02830</name>
</gene>
<dbReference type="PANTHER" id="PTHR43133">
    <property type="entry name" value="RNA POLYMERASE ECF-TYPE SIGMA FACTO"/>
    <property type="match status" value="1"/>
</dbReference>
<evidence type="ECO:0000313" key="7">
    <source>
        <dbReference type="EMBL" id="AZQ43220.1"/>
    </source>
</evidence>
<sequence>MVQEQLIKECQAGNRKAQRELYDRYASALYGCCLKYAPNAQEAQDVLQDSFITIFDKIKQFKSKGSLEGWCKRIAINTALQRYRGKKVYQLENEGAIPETGVEVEEPEDISLQDMLQMIQQLPERYRMVFSLYTLDGYGHKEIASMMGITEGTSKSNLSRAKQNLQEMILQWRENNASDVS</sequence>
<dbReference type="GO" id="GO:0006352">
    <property type="term" value="P:DNA-templated transcription initiation"/>
    <property type="evidence" value="ECO:0007669"/>
    <property type="project" value="InterPro"/>
</dbReference>
<dbReference type="InterPro" id="IPR036388">
    <property type="entry name" value="WH-like_DNA-bd_sf"/>
</dbReference>
<dbReference type="GO" id="GO:0003677">
    <property type="term" value="F:DNA binding"/>
    <property type="evidence" value="ECO:0007669"/>
    <property type="project" value="InterPro"/>
</dbReference>
<dbReference type="NCBIfam" id="TIGR02937">
    <property type="entry name" value="sigma70-ECF"/>
    <property type="match status" value="1"/>
</dbReference>
<keyword evidence="8" id="KW-1185">Reference proteome</keyword>
<dbReference type="Proteomes" id="UP000279600">
    <property type="component" value="Chromosome"/>
</dbReference>
<dbReference type="InterPro" id="IPR014284">
    <property type="entry name" value="RNA_pol_sigma-70_dom"/>
</dbReference>
<dbReference type="InterPro" id="IPR039425">
    <property type="entry name" value="RNA_pol_sigma-70-like"/>
</dbReference>
<dbReference type="SUPFAM" id="SSF88946">
    <property type="entry name" value="Sigma2 domain of RNA polymerase sigma factors"/>
    <property type="match status" value="1"/>
</dbReference>
<dbReference type="InterPro" id="IPR013325">
    <property type="entry name" value="RNA_pol_sigma_r2"/>
</dbReference>
<feature type="domain" description="RNA polymerase sigma factor 70 region 4 type 2" evidence="6">
    <location>
        <begin position="113"/>
        <end position="165"/>
    </location>
</feature>
<dbReference type="AlphaFoldDB" id="A0A3S9MVL4"/>
<dbReference type="KEGG" id="noj:EJ995_02830"/>
<dbReference type="PANTHER" id="PTHR43133:SF46">
    <property type="entry name" value="RNA POLYMERASE SIGMA-70 FACTOR ECF SUBFAMILY"/>
    <property type="match status" value="1"/>
</dbReference>
<evidence type="ECO:0000313" key="8">
    <source>
        <dbReference type="Proteomes" id="UP000279600"/>
    </source>
</evidence>
<dbReference type="InterPro" id="IPR013249">
    <property type="entry name" value="RNA_pol_sigma70_r4_t2"/>
</dbReference>
<dbReference type="InterPro" id="IPR013324">
    <property type="entry name" value="RNA_pol_sigma_r3/r4-like"/>
</dbReference>
<evidence type="ECO:0000259" key="6">
    <source>
        <dbReference type="Pfam" id="PF08281"/>
    </source>
</evidence>
<comment type="similarity">
    <text evidence="1">Belongs to the sigma-70 factor family. ECF subfamily.</text>
</comment>
<dbReference type="Pfam" id="PF08281">
    <property type="entry name" value="Sigma70_r4_2"/>
    <property type="match status" value="1"/>
</dbReference>
<organism evidence="7 8">
    <name type="scientific">Nonlabens ponticola</name>
    <dbReference type="NCBI Taxonomy" id="2496866"/>
    <lineage>
        <taxon>Bacteria</taxon>
        <taxon>Pseudomonadati</taxon>
        <taxon>Bacteroidota</taxon>
        <taxon>Flavobacteriia</taxon>
        <taxon>Flavobacteriales</taxon>
        <taxon>Flavobacteriaceae</taxon>
        <taxon>Nonlabens</taxon>
    </lineage>
</organism>
<evidence type="ECO:0000256" key="2">
    <source>
        <dbReference type="ARBA" id="ARBA00023015"/>
    </source>
</evidence>
<evidence type="ECO:0000256" key="3">
    <source>
        <dbReference type="ARBA" id="ARBA00023082"/>
    </source>
</evidence>
<dbReference type="GO" id="GO:0016987">
    <property type="term" value="F:sigma factor activity"/>
    <property type="evidence" value="ECO:0007669"/>
    <property type="project" value="UniProtKB-KW"/>
</dbReference>
<feature type="domain" description="RNA polymerase sigma-70 region 2" evidence="5">
    <location>
        <begin position="21"/>
        <end position="87"/>
    </location>
</feature>
<dbReference type="Gene3D" id="1.10.10.10">
    <property type="entry name" value="Winged helix-like DNA-binding domain superfamily/Winged helix DNA-binding domain"/>
    <property type="match status" value="1"/>
</dbReference>
<accession>A0A3S9MVL4</accession>
<dbReference type="OrthoDB" id="1056775at2"/>
<dbReference type="InterPro" id="IPR007627">
    <property type="entry name" value="RNA_pol_sigma70_r2"/>
</dbReference>
<reference evidence="7 8" key="1">
    <citation type="submission" date="2018-12" db="EMBL/GenBank/DDBJ databases">
        <title>Complete genome of Nonlabens sp. MJ115.</title>
        <authorList>
            <person name="Choi H.S."/>
            <person name="Jung J."/>
        </authorList>
    </citation>
    <scope>NUCLEOTIDE SEQUENCE [LARGE SCALE GENOMIC DNA]</scope>
    <source>
        <strain evidence="7 8">MJ115</strain>
    </source>
</reference>
<evidence type="ECO:0000256" key="1">
    <source>
        <dbReference type="ARBA" id="ARBA00010641"/>
    </source>
</evidence>
<dbReference type="SUPFAM" id="SSF88659">
    <property type="entry name" value="Sigma3 and sigma4 domains of RNA polymerase sigma factors"/>
    <property type="match status" value="1"/>
</dbReference>
<keyword evidence="4" id="KW-0804">Transcription</keyword>
<dbReference type="Pfam" id="PF04542">
    <property type="entry name" value="Sigma70_r2"/>
    <property type="match status" value="1"/>
</dbReference>
<name>A0A3S9MVL4_9FLAO</name>
<protein>
    <submittedName>
        <fullName evidence="7">Sigma-70 family RNA polymerase sigma factor</fullName>
    </submittedName>
</protein>
<evidence type="ECO:0000259" key="5">
    <source>
        <dbReference type="Pfam" id="PF04542"/>
    </source>
</evidence>